<dbReference type="Gene3D" id="2.130.10.10">
    <property type="entry name" value="YVTN repeat-like/Quinoprotein amine dehydrogenase"/>
    <property type="match status" value="1"/>
</dbReference>
<reference evidence="2" key="1">
    <citation type="submission" date="2024-07" db="EMBL/GenBank/DDBJ databases">
        <authorList>
            <person name="Yu S.T."/>
        </authorList>
    </citation>
    <scope>NUCLEOTIDE SEQUENCE</scope>
    <source>
        <strain evidence="2">R41</strain>
    </source>
</reference>
<dbReference type="InterPro" id="IPR011047">
    <property type="entry name" value="Quinoprotein_ADH-like_sf"/>
</dbReference>
<organism evidence="2">
    <name type="scientific">Streptomyces sp. R41</name>
    <dbReference type="NCBI Taxonomy" id="3238632"/>
    <lineage>
        <taxon>Bacteria</taxon>
        <taxon>Bacillati</taxon>
        <taxon>Actinomycetota</taxon>
        <taxon>Actinomycetes</taxon>
        <taxon>Kitasatosporales</taxon>
        <taxon>Streptomycetaceae</taxon>
        <taxon>Streptomyces</taxon>
    </lineage>
</organism>
<proteinExistence type="predicted"/>
<protein>
    <submittedName>
        <fullName evidence="2">PQQ-binding-like beta-propeller repeat protein</fullName>
    </submittedName>
</protein>
<accession>A0AB39RKD9</accession>
<name>A0AB39RKD9_9ACTN</name>
<feature type="domain" description="Pyrrolo-quinoline quinone repeat" evidence="1">
    <location>
        <begin position="82"/>
        <end position="247"/>
    </location>
</feature>
<dbReference type="SUPFAM" id="SSF50998">
    <property type="entry name" value="Quinoprotein alcohol dehydrogenase-like"/>
    <property type="match status" value="1"/>
</dbReference>
<evidence type="ECO:0000259" key="1">
    <source>
        <dbReference type="Pfam" id="PF13360"/>
    </source>
</evidence>
<dbReference type="SMART" id="SM00564">
    <property type="entry name" value="PQQ"/>
    <property type="match status" value="5"/>
</dbReference>
<dbReference type="PANTHER" id="PTHR34512:SF30">
    <property type="entry name" value="OUTER MEMBRANE PROTEIN ASSEMBLY FACTOR BAMB"/>
    <property type="match status" value="1"/>
</dbReference>
<dbReference type="EMBL" id="CP163443">
    <property type="protein sequence ID" value="XDQ56083.1"/>
    <property type="molecule type" value="Genomic_DNA"/>
</dbReference>
<dbReference type="Pfam" id="PF13360">
    <property type="entry name" value="PQQ_2"/>
    <property type="match status" value="1"/>
</dbReference>
<dbReference type="InterPro" id="IPR015943">
    <property type="entry name" value="WD40/YVTN_repeat-like_dom_sf"/>
</dbReference>
<gene>
    <name evidence="2" type="ORF">AB5J53_32650</name>
</gene>
<dbReference type="RefSeq" id="WP_369249194.1">
    <property type="nucleotide sequence ID" value="NZ_CP163443.1"/>
</dbReference>
<dbReference type="InterPro" id="IPR018391">
    <property type="entry name" value="PQQ_b-propeller_rpt"/>
</dbReference>
<sequence>MPSHAALQMARGRVWGVLFLLVLAATVQLVDWYQSRDVVTGSHGPFPAVFAAGAPIAPERVIQRTTDDEALVHGLSIRRTRSGVTAVNLRTGKEYWRYERRDSNAVVCSFEVSERTIVTGFDDGRLVGIDLRTGKPLWRVEIRHDPGYRSAELAGGQAVTEAPGAVRAFDERDGRSLWTVKTPESCPEVLVFTVYALPDHLSVVPVICNASSLDRDEYNLLLGVDNRTGKVLWQQRTADPKLTVRGDGHTLVAPDPDRPPTIQLLDVNRQGISPRATFCPDAWDAVASGGGTVLSATDPKDRSEDHDTLLRAYDTRHGHLAWQLRAPTGREYGIPKIADGRVYVVRQPFLAEADAGRRIRADLLILDAGTGRLLHTLRLPTITVPDDYDYFVKLDVRDIADGAVSIGWRDDEGDLLIATD</sequence>
<dbReference type="AlphaFoldDB" id="A0AB39RKD9"/>
<dbReference type="PANTHER" id="PTHR34512">
    <property type="entry name" value="CELL SURFACE PROTEIN"/>
    <property type="match status" value="1"/>
</dbReference>
<dbReference type="InterPro" id="IPR002372">
    <property type="entry name" value="PQQ_rpt_dom"/>
</dbReference>
<evidence type="ECO:0000313" key="2">
    <source>
        <dbReference type="EMBL" id="XDQ56083.1"/>
    </source>
</evidence>